<protein>
    <submittedName>
        <fullName evidence="2">Uncharacterized protein</fullName>
    </submittedName>
</protein>
<dbReference type="AlphaFoldDB" id="A0A7J8B8Q8"/>
<evidence type="ECO:0000313" key="3">
    <source>
        <dbReference type="Proteomes" id="UP000593571"/>
    </source>
</evidence>
<dbReference type="Proteomes" id="UP000593571">
    <property type="component" value="Unassembled WGS sequence"/>
</dbReference>
<dbReference type="EMBL" id="JACASE010000019">
    <property type="protein sequence ID" value="KAF6394710.1"/>
    <property type="molecule type" value="Genomic_DNA"/>
</dbReference>
<keyword evidence="3" id="KW-1185">Reference proteome</keyword>
<evidence type="ECO:0000313" key="2">
    <source>
        <dbReference type="EMBL" id="KAF6394710.1"/>
    </source>
</evidence>
<proteinExistence type="predicted"/>
<sequence>MQRRDARGGSVAAPTVLQTFPSPPETHAHRRVAVATLRVRGPLRLPARREAPHLVTQNPASRPRRWAGAFAPSRHVCVTSVPASQEWWDPAPIRKNARPLCVTVRPRCMDLAKRPDAQSRPCPWRTLAPLPVRGSPGARASRIAREARRAKGARSTAEKYGAVIHFQRRPRRGSEAAILSRTRRNRTSPSCIHFNRVPCLPG</sequence>
<comment type="caution">
    <text evidence="2">The sequence shown here is derived from an EMBL/GenBank/DDBJ whole genome shotgun (WGS) entry which is preliminary data.</text>
</comment>
<name>A0A7J8B8Q8_ROUAE</name>
<gene>
    <name evidence="2" type="ORF">HJG63_010035</name>
</gene>
<organism evidence="2 3">
    <name type="scientific">Rousettus aegyptiacus</name>
    <name type="common">Egyptian fruit bat</name>
    <name type="synonym">Pteropus aegyptiacus</name>
    <dbReference type="NCBI Taxonomy" id="9407"/>
    <lineage>
        <taxon>Eukaryota</taxon>
        <taxon>Metazoa</taxon>
        <taxon>Chordata</taxon>
        <taxon>Craniata</taxon>
        <taxon>Vertebrata</taxon>
        <taxon>Euteleostomi</taxon>
        <taxon>Mammalia</taxon>
        <taxon>Eutheria</taxon>
        <taxon>Laurasiatheria</taxon>
        <taxon>Chiroptera</taxon>
        <taxon>Yinpterochiroptera</taxon>
        <taxon>Pteropodoidea</taxon>
        <taxon>Pteropodidae</taxon>
        <taxon>Rousettinae</taxon>
        <taxon>Rousettus</taxon>
    </lineage>
</organism>
<feature type="region of interest" description="Disordered" evidence="1">
    <location>
        <begin position="1"/>
        <end position="27"/>
    </location>
</feature>
<evidence type="ECO:0000256" key="1">
    <source>
        <dbReference type="SAM" id="MobiDB-lite"/>
    </source>
</evidence>
<reference evidence="2 3" key="1">
    <citation type="journal article" date="2020" name="Nature">
        <title>Six reference-quality genomes reveal evolution of bat adaptations.</title>
        <authorList>
            <person name="Jebb D."/>
            <person name="Huang Z."/>
            <person name="Pippel M."/>
            <person name="Hughes G.M."/>
            <person name="Lavrichenko K."/>
            <person name="Devanna P."/>
            <person name="Winkler S."/>
            <person name="Jermiin L.S."/>
            <person name="Skirmuntt E.C."/>
            <person name="Katzourakis A."/>
            <person name="Burkitt-Gray L."/>
            <person name="Ray D.A."/>
            <person name="Sullivan K.A.M."/>
            <person name="Roscito J.G."/>
            <person name="Kirilenko B.M."/>
            <person name="Davalos L.M."/>
            <person name="Corthals A.P."/>
            <person name="Power M.L."/>
            <person name="Jones G."/>
            <person name="Ransome R.D."/>
            <person name="Dechmann D.K.N."/>
            <person name="Locatelli A.G."/>
            <person name="Puechmaille S.J."/>
            <person name="Fedrigo O."/>
            <person name="Jarvis E.D."/>
            <person name="Hiller M."/>
            <person name="Vernes S.C."/>
            <person name="Myers E.W."/>
            <person name="Teeling E.C."/>
        </authorList>
    </citation>
    <scope>NUCLEOTIDE SEQUENCE [LARGE SCALE GENOMIC DNA]</scope>
    <source>
        <strain evidence="2">MRouAeg1</strain>
        <tissue evidence="2">Muscle</tissue>
    </source>
</reference>
<accession>A0A7J8B8Q8</accession>